<sequence length="125" mass="14590">MKILLPKENDNTRPLYIFLNGISEELRSKIHDKFQSYTQHGDVYHSKQLKTLNSRIWNYKGTIYKLRVDSDQESARVLFARSKDGNLVMIHAFLKSTRKTPAKEAKQAISIYQILERLETGEFVS</sequence>
<dbReference type="AlphaFoldDB" id="A0A656HAZ4"/>
<protein>
    <recommendedName>
        <fullName evidence="3">Addiction module toxin RelE</fullName>
    </recommendedName>
</protein>
<dbReference type="Proteomes" id="UP000005317">
    <property type="component" value="Unassembled WGS sequence"/>
</dbReference>
<evidence type="ECO:0000313" key="1">
    <source>
        <dbReference type="EMBL" id="EIJ33443.1"/>
    </source>
</evidence>
<accession>A0A656HAZ4</accession>
<proteinExistence type="predicted"/>
<gene>
    <name evidence="1" type="ORF">Thini_0814</name>
</gene>
<dbReference type="Pfam" id="PF05973">
    <property type="entry name" value="Gp49"/>
    <property type="match status" value="1"/>
</dbReference>
<dbReference type="RefSeq" id="WP_002707394.1">
    <property type="nucleotide sequence ID" value="NZ_JH651384.1"/>
</dbReference>
<dbReference type="InterPro" id="IPR009241">
    <property type="entry name" value="HigB-like"/>
</dbReference>
<organism evidence="1 2">
    <name type="scientific">Thiothrix nivea (strain ATCC 35100 / DSM 5205 / JP2)</name>
    <dbReference type="NCBI Taxonomy" id="870187"/>
    <lineage>
        <taxon>Bacteria</taxon>
        <taxon>Pseudomonadati</taxon>
        <taxon>Pseudomonadota</taxon>
        <taxon>Gammaproteobacteria</taxon>
        <taxon>Thiotrichales</taxon>
        <taxon>Thiotrichaceae</taxon>
        <taxon>Thiothrix</taxon>
    </lineage>
</organism>
<dbReference type="EMBL" id="JH651384">
    <property type="protein sequence ID" value="EIJ33443.1"/>
    <property type="molecule type" value="Genomic_DNA"/>
</dbReference>
<reference evidence="2" key="1">
    <citation type="journal article" date="2011" name="Stand. Genomic Sci.">
        <title>Genome sequence of the filamentous, gliding Thiothrix nivea neotype strain (JP2(T)).</title>
        <authorList>
            <person name="Lapidus A."/>
            <person name="Nolan M."/>
            <person name="Lucas S."/>
            <person name="Glavina Del Rio T."/>
            <person name="Tice H."/>
            <person name="Cheng J.F."/>
            <person name="Tapia R."/>
            <person name="Han C."/>
            <person name="Goodwin L."/>
            <person name="Pitluck S."/>
            <person name="Liolios K."/>
            <person name="Pagani I."/>
            <person name="Ivanova N."/>
            <person name="Huntemann M."/>
            <person name="Mavromatis K."/>
            <person name="Mikhailova N."/>
            <person name="Pati A."/>
            <person name="Chen A."/>
            <person name="Palaniappan K."/>
            <person name="Land M."/>
            <person name="Brambilla E.M."/>
            <person name="Rohde M."/>
            <person name="Abt B."/>
            <person name="Verbarg S."/>
            <person name="Goker M."/>
            <person name="Bristow J."/>
            <person name="Eisen J.A."/>
            <person name="Markowitz V."/>
            <person name="Hugenholtz P."/>
            <person name="Kyrpides N.C."/>
            <person name="Klenk H.P."/>
            <person name="Woyke T."/>
        </authorList>
    </citation>
    <scope>NUCLEOTIDE SEQUENCE [LARGE SCALE GENOMIC DNA]</scope>
    <source>
        <strain evidence="2">ATCC 35100 / DSM 5205 / JP2</strain>
    </source>
</reference>
<keyword evidence="2" id="KW-1185">Reference proteome</keyword>
<dbReference type="OrthoDB" id="3233388at2"/>
<name>A0A656HAZ4_THINJ</name>
<evidence type="ECO:0000313" key="2">
    <source>
        <dbReference type="Proteomes" id="UP000005317"/>
    </source>
</evidence>
<evidence type="ECO:0008006" key="3">
    <source>
        <dbReference type="Google" id="ProtNLM"/>
    </source>
</evidence>